<dbReference type="Pfam" id="PF13688">
    <property type="entry name" value="Reprolysin_5"/>
    <property type="match status" value="1"/>
</dbReference>
<dbReference type="RefSeq" id="WP_145205382.1">
    <property type="nucleotide sequence ID" value="NZ_CP036434.1"/>
</dbReference>
<evidence type="ECO:0000256" key="2">
    <source>
        <dbReference type="ARBA" id="ARBA00022737"/>
    </source>
</evidence>
<name>A0A518F0W7_9BACT</name>
<proteinExistence type="predicted"/>
<feature type="domain" description="Peptidase M12B" evidence="4">
    <location>
        <begin position="603"/>
        <end position="776"/>
    </location>
</feature>
<dbReference type="GO" id="GO:0007154">
    <property type="term" value="P:cell communication"/>
    <property type="evidence" value="ECO:0007669"/>
    <property type="project" value="InterPro"/>
</dbReference>
<protein>
    <submittedName>
        <fullName evidence="5">Calx-beta domain protein</fullName>
    </submittedName>
</protein>
<dbReference type="PANTHER" id="PTHR11905:SF159">
    <property type="entry name" value="ADAM METALLOPROTEASE"/>
    <property type="match status" value="1"/>
</dbReference>
<dbReference type="Pfam" id="PF03160">
    <property type="entry name" value="Calx-beta"/>
    <property type="match status" value="2"/>
</dbReference>
<dbReference type="Gene3D" id="3.40.390.10">
    <property type="entry name" value="Collagenase (Catalytic Domain)"/>
    <property type="match status" value="1"/>
</dbReference>
<keyword evidence="3" id="KW-0106">Calcium</keyword>
<evidence type="ECO:0000313" key="6">
    <source>
        <dbReference type="Proteomes" id="UP000320390"/>
    </source>
</evidence>
<dbReference type="SUPFAM" id="SSF55486">
    <property type="entry name" value="Metalloproteases ('zincins'), catalytic domain"/>
    <property type="match status" value="1"/>
</dbReference>
<dbReference type="Proteomes" id="UP000320390">
    <property type="component" value="Chromosome"/>
</dbReference>
<dbReference type="Gene3D" id="2.60.40.2030">
    <property type="match status" value="2"/>
</dbReference>
<dbReference type="InterPro" id="IPR001590">
    <property type="entry name" value="Peptidase_M12B"/>
</dbReference>
<keyword evidence="6" id="KW-1185">Reference proteome</keyword>
<dbReference type="GO" id="GO:0006508">
    <property type="term" value="P:proteolysis"/>
    <property type="evidence" value="ECO:0007669"/>
    <property type="project" value="InterPro"/>
</dbReference>
<keyword evidence="2" id="KW-0677">Repeat</keyword>
<keyword evidence="1" id="KW-0732">Signal</keyword>
<evidence type="ECO:0000259" key="4">
    <source>
        <dbReference type="PROSITE" id="PS50215"/>
    </source>
</evidence>
<dbReference type="PROSITE" id="PS50215">
    <property type="entry name" value="ADAM_MEPRO"/>
    <property type="match status" value="1"/>
</dbReference>
<organism evidence="5 6">
    <name type="scientific">Saltatorellus ferox</name>
    <dbReference type="NCBI Taxonomy" id="2528018"/>
    <lineage>
        <taxon>Bacteria</taxon>
        <taxon>Pseudomonadati</taxon>
        <taxon>Planctomycetota</taxon>
        <taxon>Planctomycetia</taxon>
        <taxon>Planctomycetia incertae sedis</taxon>
        <taxon>Saltatorellus</taxon>
    </lineage>
</organism>
<dbReference type="SMART" id="SM00237">
    <property type="entry name" value="Calx_beta"/>
    <property type="match status" value="2"/>
</dbReference>
<dbReference type="EMBL" id="CP036434">
    <property type="protein sequence ID" value="QDV09991.1"/>
    <property type="molecule type" value="Genomic_DNA"/>
</dbReference>
<dbReference type="PANTHER" id="PTHR11905">
    <property type="entry name" value="ADAM A DISINTEGRIN AND METALLOPROTEASE DOMAIN"/>
    <property type="match status" value="1"/>
</dbReference>
<sequence length="873" mass="89900">MATSGRIENEAARTRKPQGRGGFALLAALTSLATQGCSGIGEVDITTSPSAVSFAASSFPASETSGAIVVGLVTELPETTEAITVTVSDLGSGTATAGSDYAAFDPFVVTFPAGSVTGDSVTVSLTMLPDTVAEGANETIRFGLSGASNASVVGITQTTVDINDSQTASLSFQTSSTVTPDESSSSYPLTIQLDLSLGATLGFDVNTLLQDDGTGTATAGADYVAVPSTPVQFAAGTPSGAQQQITLQVLDDTDSEGMEFFAVHLTGLGLDQLERVGPTRHILNITDDESAPTAVMSATSGPTGTETTHAGAGDDLQLGFALDGAGPNLGSLLIVTNAGGQPMSLGQPLLSGTNETDFKVEVDGASLPSGMNAASGMTPPSEFADLGAPFVRRDAAALGHPGSADSSLGAGLGLSVTLDEAALVDLSAVDRVRFHGFPLPGNLGEVTLELERIPLPVAADAILFVDGQPIPGGPGALLSDLTTWRGRVVEIPDSTAFLAFNTGVGPRGFIQLPFGENSMIHIASEAPSTGSMPATSRIIHESELAGLPASERPALCGGQLYAPGTAPRTDLASMGYAPLLGALDSGFTPPTGSSPGTSSTVVANCRLALETDFQLYQKLGSSAALTEYVTSLVAAISDQYFEDAQVTLSIAYLGIHTTSNDGWTTPDGPGTASDMLAEFRTAWNTSGWPATADLAHFLSGASLGGGVAYVDVLCHQTYGYGVSGNLNGLIDWQTWTGNAGSFTWDFVVFAHELGHNFGTTHTHEYCPPLDHCYAGCESSTQCSQGTIMSYCHTCGGMDNIDLHFHPVVSDVMRTEIQNSCLGDALMQAGNEIRYRLRFDPRSGTGAKSATLRFTHDAPNAPNPFDITLRGTAN</sequence>
<dbReference type="InterPro" id="IPR024079">
    <property type="entry name" value="MetalloPept_cat_dom_sf"/>
</dbReference>
<dbReference type="GO" id="GO:0016020">
    <property type="term" value="C:membrane"/>
    <property type="evidence" value="ECO:0007669"/>
    <property type="project" value="InterPro"/>
</dbReference>
<dbReference type="OrthoDB" id="9792152at2"/>
<evidence type="ECO:0000313" key="5">
    <source>
        <dbReference type="EMBL" id="QDV09991.1"/>
    </source>
</evidence>
<gene>
    <name evidence="5" type="ORF">Poly30_55520</name>
</gene>
<dbReference type="SUPFAM" id="SSF141072">
    <property type="entry name" value="CalX-like"/>
    <property type="match status" value="2"/>
</dbReference>
<evidence type="ECO:0000256" key="3">
    <source>
        <dbReference type="ARBA" id="ARBA00022837"/>
    </source>
</evidence>
<dbReference type="InterPro" id="IPR003644">
    <property type="entry name" value="Calx_beta"/>
</dbReference>
<reference evidence="5 6" key="1">
    <citation type="submission" date="2019-02" db="EMBL/GenBank/DDBJ databases">
        <title>Deep-cultivation of Planctomycetes and their phenomic and genomic characterization uncovers novel biology.</title>
        <authorList>
            <person name="Wiegand S."/>
            <person name="Jogler M."/>
            <person name="Boedeker C."/>
            <person name="Pinto D."/>
            <person name="Vollmers J."/>
            <person name="Rivas-Marin E."/>
            <person name="Kohn T."/>
            <person name="Peeters S.H."/>
            <person name="Heuer A."/>
            <person name="Rast P."/>
            <person name="Oberbeckmann S."/>
            <person name="Bunk B."/>
            <person name="Jeske O."/>
            <person name="Meyerdierks A."/>
            <person name="Storesund J.E."/>
            <person name="Kallscheuer N."/>
            <person name="Luecker S."/>
            <person name="Lage O.M."/>
            <person name="Pohl T."/>
            <person name="Merkel B.J."/>
            <person name="Hornburger P."/>
            <person name="Mueller R.-W."/>
            <person name="Bruemmer F."/>
            <person name="Labrenz M."/>
            <person name="Spormann A.M."/>
            <person name="Op den Camp H."/>
            <person name="Overmann J."/>
            <person name="Amann R."/>
            <person name="Jetten M.S.M."/>
            <person name="Mascher T."/>
            <person name="Medema M.H."/>
            <person name="Devos D.P."/>
            <person name="Kaster A.-K."/>
            <person name="Ovreas L."/>
            <person name="Rohde M."/>
            <person name="Galperin M.Y."/>
            <person name="Jogler C."/>
        </authorList>
    </citation>
    <scope>NUCLEOTIDE SEQUENCE [LARGE SCALE GENOMIC DNA]</scope>
    <source>
        <strain evidence="5 6">Poly30</strain>
    </source>
</reference>
<dbReference type="AlphaFoldDB" id="A0A518F0W7"/>
<dbReference type="GO" id="GO:0004222">
    <property type="term" value="F:metalloendopeptidase activity"/>
    <property type="evidence" value="ECO:0007669"/>
    <property type="project" value="InterPro"/>
</dbReference>
<dbReference type="InterPro" id="IPR038081">
    <property type="entry name" value="CalX-like_sf"/>
</dbReference>
<evidence type="ECO:0000256" key="1">
    <source>
        <dbReference type="ARBA" id="ARBA00022729"/>
    </source>
</evidence>
<accession>A0A518F0W7</accession>